<evidence type="ECO:0000313" key="6">
    <source>
        <dbReference type="EMBL" id="KJF15511.1"/>
    </source>
</evidence>
<proteinExistence type="inferred from homology"/>
<dbReference type="PATRIC" id="fig|1280514.3.peg.4912"/>
<comment type="similarity">
    <text evidence="1">Belongs to the ABC transporter superfamily.</text>
</comment>
<evidence type="ECO:0000259" key="5">
    <source>
        <dbReference type="PROSITE" id="PS50893"/>
    </source>
</evidence>
<dbReference type="PANTHER" id="PTHR43335">
    <property type="entry name" value="ABC TRANSPORTER, ATP-BINDING PROTEIN"/>
    <property type="match status" value="1"/>
</dbReference>
<dbReference type="InterPro" id="IPR003439">
    <property type="entry name" value="ABC_transporter-like_ATP-bd"/>
</dbReference>
<organism evidence="6 7">
    <name type="scientific">Acidithrix ferrooxidans</name>
    <dbReference type="NCBI Taxonomy" id="1280514"/>
    <lineage>
        <taxon>Bacteria</taxon>
        <taxon>Bacillati</taxon>
        <taxon>Actinomycetota</taxon>
        <taxon>Acidimicrobiia</taxon>
        <taxon>Acidimicrobiales</taxon>
        <taxon>Acidimicrobiaceae</taxon>
        <taxon>Acidithrix</taxon>
    </lineage>
</organism>
<comment type="caution">
    <text evidence="6">The sequence shown here is derived from an EMBL/GenBank/DDBJ whole genome shotgun (WGS) entry which is preliminary data.</text>
</comment>
<accession>A0A0D8HEN0</accession>
<dbReference type="Pfam" id="PF00005">
    <property type="entry name" value="ABC_tran"/>
    <property type="match status" value="1"/>
</dbReference>
<dbReference type="InterPro" id="IPR017871">
    <property type="entry name" value="ABC_transporter-like_CS"/>
</dbReference>
<dbReference type="SMART" id="SM00382">
    <property type="entry name" value="AAA"/>
    <property type="match status" value="1"/>
</dbReference>
<dbReference type="Gene3D" id="3.40.50.300">
    <property type="entry name" value="P-loop containing nucleotide triphosphate hydrolases"/>
    <property type="match status" value="1"/>
</dbReference>
<sequence length="308" mass="33624">MENNFAVRTEGLTKKYGDKIAVNSVDLTIPRGVAFGYLGPNGAGKTTLIRMLLGLTPSTSGQMWMLGEKVPEHRSLALAKVGAIVEEPRFHEYMTALENLRIAAAVRGPEAEKRIGESLERVGLGERSKDKVKSYSLGMRQRLGIARCLLTDPELLILDEPMNGLDPAGIMEFRLLIRAFVGEGRTVVISSHLLDEIEKTCDAVSIVDQGQIIRQGNLSEMFGNPSGEVEIEVGDSEGALSVLSRLSYVSSVELVGKNQLKFELNPEVKPSQVNSDLVLAGVLVEKFSPTRKTLEDEFLSITSNMGIH</sequence>
<feature type="domain" description="ABC transporter" evidence="5">
    <location>
        <begin position="7"/>
        <end position="234"/>
    </location>
</feature>
<protein>
    <submittedName>
        <fullName evidence="6">Putative ABC transporter ATP-binding protein YxlF</fullName>
        <ecNumber evidence="6">3.6.3.-</ecNumber>
    </submittedName>
</protein>
<evidence type="ECO:0000256" key="3">
    <source>
        <dbReference type="ARBA" id="ARBA00022741"/>
    </source>
</evidence>
<dbReference type="Proteomes" id="UP000032360">
    <property type="component" value="Unassembled WGS sequence"/>
</dbReference>
<dbReference type="EC" id="3.6.3.-" evidence="6"/>
<gene>
    <name evidence="6" type="primary">yxlF</name>
    <name evidence="6" type="ORF">AXFE_36570</name>
</gene>
<reference evidence="6 7" key="1">
    <citation type="submission" date="2015-01" db="EMBL/GenBank/DDBJ databases">
        <title>Draft genome of the acidophilic iron oxidizer Acidithrix ferrooxidans strain Py-F3.</title>
        <authorList>
            <person name="Poehlein A."/>
            <person name="Eisen S."/>
            <person name="Schloemann M."/>
            <person name="Johnson B.D."/>
            <person name="Daniel R."/>
            <person name="Muehling M."/>
        </authorList>
    </citation>
    <scope>NUCLEOTIDE SEQUENCE [LARGE SCALE GENOMIC DNA]</scope>
    <source>
        <strain evidence="6 7">Py-F3</strain>
    </source>
</reference>
<dbReference type="STRING" id="1280514.AXFE_36570"/>
<keyword evidence="2" id="KW-0813">Transport</keyword>
<dbReference type="PROSITE" id="PS50893">
    <property type="entry name" value="ABC_TRANSPORTER_2"/>
    <property type="match status" value="1"/>
</dbReference>
<name>A0A0D8HEN0_9ACTN</name>
<dbReference type="SUPFAM" id="SSF52540">
    <property type="entry name" value="P-loop containing nucleoside triphosphate hydrolases"/>
    <property type="match status" value="1"/>
</dbReference>
<evidence type="ECO:0000256" key="1">
    <source>
        <dbReference type="ARBA" id="ARBA00005417"/>
    </source>
</evidence>
<keyword evidence="6" id="KW-0378">Hydrolase</keyword>
<dbReference type="GO" id="GO:0016887">
    <property type="term" value="F:ATP hydrolysis activity"/>
    <property type="evidence" value="ECO:0007669"/>
    <property type="project" value="InterPro"/>
</dbReference>
<evidence type="ECO:0000313" key="7">
    <source>
        <dbReference type="Proteomes" id="UP000032360"/>
    </source>
</evidence>
<dbReference type="AlphaFoldDB" id="A0A0D8HEN0"/>
<dbReference type="GO" id="GO:0005524">
    <property type="term" value="F:ATP binding"/>
    <property type="evidence" value="ECO:0007669"/>
    <property type="project" value="UniProtKB-KW"/>
</dbReference>
<evidence type="ECO:0000256" key="2">
    <source>
        <dbReference type="ARBA" id="ARBA00022448"/>
    </source>
</evidence>
<dbReference type="PANTHER" id="PTHR43335:SF4">
    <property type="entry name" value="ABC TRANSPORTER, ATP-BINDING PROTEIN"/>
    <property type="match status" value="1"/>
</dbReference>
<dbReference type="PROSITE" id="PS00211">
    <property type="entry name" value="ABC_TRANSPORTER_1"/>
    <property type="match status" value="1"/>
</dbReference>
<dbReference type="InterPro" id="IPR003593">
    <property type="entry name" value="AAA+_ATPase"/>
</dbReference>
<evidence type="ECO:0000256" key="4">
    <source>
        <dbReference type="ARBA" id="ARBA00022840"/>
    </source>
</evidence>
<dbReference type="InterPro" id="IPR027417">
    <property type="entry name" value="P-loop_NTPase"/>
</dbReference>
<keyword evidence="3" id="KW-0547">Nucleotide-binding</keyword>
<keyword evidence="7" id="KW-1185">Reference proteome</keyword>
<dbReference type="EMBL" id="JXYS01000155">
    <property type="protein sequence ID" value="KJF15511.1"/>
    <property type="molecule type" value="Genomic_DNA"/>
</dbReference>
<keyword evidence="4 6" id="KW-0067">ATP-binding</keyword>